<dbReference type="AlphaFoldDB" id="A0A532V4U3"/>
<evidence type="ECO:0000256" key="1">
    <source>
        <dbReference type="SAM" id="SignalP"/>
    </source>
</evidence>
<dbReference type="Proteomes" id="UP000319619">
    <property type="component" value="Unassembled WGS sequence"/>
</dbReference>
<dbReference type="PANTHER" id="PTHR42754:SF1">
    <property type="entry name" value="LIPOPROTEIN"/>
    <property type="match status" value="1"/>
</dbReference>
<dbReference type="NCBIfam" id="TIGR04183">
    <property type="entry name" value="Por_Secre_tail"/>
    <property type="match status" value="1"/>
</dbReference>
<reference evidence="3 4" key="1">
    <citation type="submission" date="2017-06" db="EMBL/GenBank/DDBJ databases">
        <title>Novel microbial phyla capable of carbon fixation and sulfur reduction in deep-sea sediments.</title>
        <authorList>
            <person name="Huang J."/>
            <person name="Baker B."/>
            <person name="Wang Y."/>
        </authorList>
    </citation>
    <scope>NUCLEOTIDE SEQUENCE [LARGE SCALE GENOMIC DNA]</scope>
    <source>
        <strain evidence="3">B3_LCP</strain>
    </source>
</reference>
<evidence type="ECO:0000313" key="4">
    <source>
        <dbReference type="Proteomes" id="UP000319619"/>
    </source>
</evidence>
<evidence type="ECO:0000259" key="2">
    <source>
        <dbReference type="Pfam" id="PF18962"/>
    </source>
</evidence>
<keyword evidence="1" id="KW-0732">Signal</keyword>
<sequence length="491" mass="53401">MKTLSMSIISILILSTISFAQPDILWEQTFGGGWDDYGYCVQQTSDDGYIIAGNTKSFGAGWQDVYLIKTDDSGNQLWYQTFGGSEHDYGYSVNQTSDGGYIITGYTSTYGAGNNDVYLIKTDASGNEEWSRTFGGSQNDYGYCVQQTSDGGYIITGWTLSFGPDYYNVYLIKTDASGIELWSQTFGGDEQDKAYSVQQTSDGGYIIAGYTESSGAGDWDVFLIKTDASGAELWSQTFGGDDEDTGRSVKQTSDGGYIITGWTDSFAIGISSDVWLIKTDALGNQDWNQTFGGNSTDEGRSVQQTTDGGYIVAGRSISFGTGIEHDVYLIKTDDSGVEQWSQTIGDFSYNEYGHCVQQTVDGGYIIAGEKWSYAGGSTSVYLVRLESEGTSVESSALERETPGKFMLIGAHPNPFNPITTINFDLPVASLVKLDVFDINGRNVGAFRETPKRYTPGTHQITFNGTGLPSGIYIYRLTAGDFTGTGKMVLMK</sequence>
<dbReference type="InterPro" id="IPR011047">
    <property type="entry name" value="Quinoprotein_ADH-like_sf"/>
</dbReference>
<protein>
    <recommendedName>
        <fullName evidence="2">Secretion system C-terminal sorting domain-containing protein</fullName>
    </recommendedName>
</protein>
<dbReference type="PANTHER" id="PTHR42754">
    <property type="entry name" value="ENDOGLUCANASE"/>
    <property type="match status" value="1"/>
</dbReference>
<dbReference type="Gene3D" id="2.60.40.4070">
    <property type="match status" value="1"/>
</dbReference>
<dbReference type="EMBL" id="NJBN01000001">
    <property type="protein sequence ID" value="TKJ42214.1"/>
    <property type="molecule type" value="Genomic_DNA"/>
</dbReference>
<evidence type="ECO:0000313" key="3">
    <source>
        <dbReference type="EMBL" id="TKJ42214.1"/>
    </source>
</evidence>
<organism evidence="3 4">
    <name type="scientific">candidate division LCP-89 bacterium B3_LCP</name>
    <dbReference type="NCBI Taxonomy" id="2012998"/>
    <lineage>
        <taxon>Bacteria</taxon>
        <taxon>Pseudomonadati</taxon>
        <taxon>Bacteria division LCP-89</taxon>
    </lineage>
</organism>
<feature type="chain" id="PRO_5022018516" description="Secretion system C-terminal sorting domain-containing protein" evidence="1">
    <location>
        <begin position="21"/>
        <end position="491"/>
    </location>
</feature>
<proteinExistence type="predicted"/>
<comment type="caution">
    <text evidence="3">The sequence shown here is derived from an EMBL/GenBank/DDBJ whole genome shotgun (WGS) entry which is preliminary data.</text>
</comment>
<dbReference type="InterPro" id="IPR026444">
    <property type="entry name" value="Secre_tail"/>
</dbReference>
<feature type="signal peptide" evidence="1">
    <location>
        <begin position="1"/>
        <end position="20"/>
    </location>
</feature>
<gene>
    <name evidence="3" type="ORF">CEE37_00630</name>
</gene>
<dbReference type="SUPFAM" id="SSF50998">
    <property type="entry name" value="Quinoprotein alcohol dehydrogenase-like"/>
    <property type="match status" value="1"/>
</dbReference>
<feature type="domain" description="Secretion system C-terminal sorting" evidence="2">
    <location>
        <begin position="412"/>
        <end position="487"/>
    </location>
</feature>
<name>A0A532V4U3_UNCL8</name>
<dbReference type="Pfam" id="PF18962">
    <property type="entry name" value="Por_Secre_tail"/>
    <property type="match status" value="1"/>
</dbReference>
<accession>A0A532V4U3</accession>